<dbReference type="EMBL" id="GGEC01065992">
    <property type="protein sequence ID" value="MBX46476.1"/>
    <property type="molecule type" value="Transcribed_RNA"/>
</dbReference>
<keyword evidence="1" id="KW-1133">Transmembrane helix</keyword>
<name>A0A2P2NVE9_RHIMU</name>
<evidence type="ECO:0000256" key="1">
    <source>
        <dbReference type="SAM" id="Phobius"/>
    </source>
</evidence>
<feature type="transmembrane region" description="Helical" evidence="1">
    <location>
        <begin position="33"/>
        <end position="54"/>
    </location>
</feature>
<evidence type="ECO:0000313" key="2">
    <source>
        <dbReference type="EMBL" id="MBX46476.1"/>
    </source>
</evidence>
<organism evidence="2">
    <name type="scientific">Rhizophora mucronata</name>
    <name type="common">Asiatic mangrove</name>
    <dbReference type="NCBI Taxonomy" id="61149"/>
    <lineage>
        <taxon>Eukaryota</taxon>
        <taxon>Viridiplantae</taxon>
        <taxon>Streptophyta</taxon>
        <taxon>Embryophyta</taxon>
        <taxon>Tracheophyta</taxon>
        <taxon>Spermatophyta</taxon>
        <taxon>Magnoliopsida</taxon>
        <taxon>eudicotyledons</taxon>
        <taxon>Gunneridae</taxon>
        <taxon>Pentapetalae</taxon>
        <taxon>rosids</taxon>
        <taxon>fabids</taxon>
        <taxon>Malpighiales</taxon>
        <taxon>Rhizophoraceae</taxon>
        <taxon>Rhizophora</taxon>
    </lineage>
</organism>
<sequence>MGHILELSKDLQDHNFTPNYWLIHKQSFMLDSLFYIFPLIKFPAFVFAFTTLLNKAYSLPSKKKNDKAYWKKTQMQKMRWENKRPMKHPEL</sequence>
<keyword evidence="1" id="KW-0812">Transmembrane</keyword>
<keyword evidence="1" id="KW-0472">Membrane</keyword>
<dbReference type="AlphaFoldDB" id="A0A2P2NVE9"/>
<protein>
    <submittedName>
        <fullName evidence="2">Uncharacterized protein</fullName>
    </submittedName>
</protein>
<accession>A0A2P2NVE9</accession>
<reference evidence="2" key="1">
    <citation type="submission" date="2018-02" db="EMBL/GenBank/DDBJ databases">
        <title>Rhizophora mucronata_Transcriptome.</title>
        <authorList>
            <person name="Meera S.P."/>
            <person name="Sreeshan A."/>
            <person name="Augustine A."/>
        </authorList>
    </citation>
    <scope>NUCLEOTIDE SEQUENCE</scope>
    <source>
        <tissue evidence="2">Leaf</tissue>
    </source>
</reference>
<proteinExistence type="predicted"/>